<evidence type="ECO:0000313" key="2">
    <source>
        <dbReference type="EMBL" id="CCQ42999.1"/>
    </source>
</evidence>
<dbReference type="EMBL" id="HF583502">
    <property type="protein sequence ID" value="CCQ42999.1"/>
    <property type="molecule type" value="Genomic_DNA"/>
</dbReference>
<organism evidence="2">
    <name type="scientific">Homo sapiens</name>
    <name type="common">Human</name>
    <dbReference type="NCBI Taxonomy" id="9606"/>
    <lineage>
        <taxon>Eukaryota</taxon>
        <taxon>Metazoa</taxon>
        <taxon>Chordata</taxon>
        <taxon>Craniata</taxon>
        <taxon>Vertebrata</taxon>
        <taxon>Euteleostomi</taxon>
        <taxon>Mammalia</taxon>
        <taxon>Eutheria</taxon>
        <taxon>Euarchontoglires</taxon>
        <taxon>Primates</taxon>
        <taxon>Haplorrhini</taxon>
        <taxon>Catarrhini</taxon>
        <taxon>Hominidae</taxon>
        <taxon>Homo</taxon>
    </lineage>
</organism>
<reference evidence="2" key="1">
    <citation type="journal article" date="2013" name="PLoS ONE">
        <title>Direct detection of alternative open reading frames translation products in human significantly expands the proteome.</title>
        <authorList>
            <person name="Vanderperre B."/>
            <person name="Lucier J.-F."/>
            <person name="Motard J."/>
            <person name="Tremblay G."/>
            <person name="Vanderperre S."/>
            <person name="Wisztorski M."/>
            <person name="Salzet M."/>
            <person name="Boisvert F.-M."/>
            <person name="Roucou X."/>
        </authorList>
    </citation>
    <scope>NUCLEOTIDE SEQUENCE</scope>
</reference>
<gene>
    <name evidence="2" type="primary">NPR1</name>
</gene>
<name>L8E7A1_HUMAN</name>
<evidence type="ECO:0000256" key="1">
    <source>
        <dbReference type="SAM" id="MobiDB-lite"/>
    </source>
</evidence>
<sequence>MGGSQSLQAEPSPRPCTGTLTQAHAPALHLDSGRAGLWIPDPLPSPCSPPSALLPCDLLGGERVT</sequence>
<dbReference type="OrthoDB" id="302535at2759"/>
<proteinExistence type="predicted"/>
<accession>L8E7A1</accession>
<protein>
    <submittedName>
        <fullName evidence="2">Alternative protein NPR1</fullName>
    </submittedName>
</protein>
<dbReference type="ChiTaRS" id="NPR1">
    <property type="organism name" value="human"/>
</dbReference>
<feature type="region of interest" description="Disordered" evidence="1">
    <location>
        <begin position="1"/>
        <end position="20"/>
    </location>
</feature>
<dbReference type="AlphaFoldDB" id="L8E7A1"/>